<protein>
    <submittedName>
        <fullName evidence="3">Glycosyltransferase</fullName>
    </submittedName>
</protein>
<feature type="domain" description="Glycosyltransferase subfamily 4-like N-terminal" evidence="2">
    <location>
        <begin position="19"/>
        <end position="169"/>
    </location>
</feature>
<dbReference type="RefSeq" id="WP_163087386.1">
    <property type="nucleotide sequence ID" value="NZ_JAAAWN010000024.1"/>
</dbReference>
<reference evidence="3 4" key="1">
    <citation type="submission" date="2020-01" db="EMBL/GenBank/DDBJ databases">
        <authorList>
            <person name="Chen J."/>
            <person name="Zhu S."/>
            <person name="Yang J."/>
        </authorList>
    </citation>
    <scope>NUCLEOTIDE SEQUENCE [LARGE SCALE GENOMIC DNA]</scope>
    <source>
        <strain evidence="3 4">345S023</strain>
    </source>
</reference>
<dbReference type="AlphaFoldDB" id="A0A7X5LNG4"/>
<dbReference type="GO" id="GO:1901135">
    <property type="term" value="P:carbohydrate derivative metabolic process"/>
    <property type="evidence" value="ECO:0007669"/>
    <property type="project" value="UniProtKB-ARBA"/>
</dbReference>
<dbReference type="Pfam" id="PF00534">
    <property type="entry name" value="Glycos_transf_1"/>
    <property type="match status" value="1"/>
</dbReference>
<sequence length="346" mass="38425">MKILMVTSPIVSLREPFKGGTESFVVSLANGMASAGHEVDILCKDADEDNQFNTLQLQESAFRMADAITEESDGQKLFQAAQFGLFDTEDYDIIHFHSYYHAMYDFAFFHQRANVITLHSPVSERLALTHKLNSSRSKDIYVAVSQRLAEQWRETISSELAIIPNGIDMAHLPSPATKKNDEIIWVGRLCEEKNPVKAIHAAQALNVALTLYGPISDKPYFDECVSPLLKGDIRYGGHVSQHTLYSYISHARLLLITSDWKEPFGLVTLEALALGTPVIGTDAAIPKELRHSPVTQTIDVADRDSLHHAYKTACDVSVTECQGVASMFDISFTVKAYERIYAAAKA</sequence>
<dbReference type="SUPFAM" id="SSF53756">
    <property type="entry name" value="UDP-Glycosyltransferase/glycogen phosphorylase"/>
    <property type="match status" value="1"/>
</dbReference>
<name>A0A7X5LNG4_9ALTE</name>
<dbReference type="PANTHER" id="PTHR12526">
    <property type="entry name" value="GLYCOSYLTRANSFERASE"/>
    <property type="match status" value="1"/>
</dbReference>
<dbReference type="Gene3D" id="3.40.50.2000">
    <property type="entry name" value="Glycogen Phosphorylase B"/>
    <property type="match status" value="2"/>
</dbReference>
<keyword evidence="3" id="KW-0808">Transferase</keyword>
<dbReference type="EMBL" id="JAAAWN010000024">
    <property type="protein sequence ID" value="NDV92563.1"/>
    <property type="molecule type" value="Genomic_DNA"/>
</dbReference>
<comment type="caution">
    <text evidence="3">The sequence shown here is derived from an EMBL/GenBank/DDBJ whole genome shotgun (WGS) entry which is preliminary data.</text>
</comment>
<accession>A0A7X5LNG4</accession>
<organism evidence="3 4">
    <name type="scientific">Alteromonas profundi</name>
    <dbReference type="NCBI Taxonomy" id="2696062"/>
    <lineage>
        <taxon>Bacteria</taxon>
        <taxon>Pseudomonadati</taxon>
        <taxon>Pseudomonadota</taxon>
        <taxon>Gammaproteobacteria</taxon>
        <taxon>Alteromonadales</taxon>
        <taxon>Alteromonadaceae</taxon>
        <taxon>Alteromonas/Salinimonas group</taxon>
        <taxon>Alteromonas</taxon>
    </lineage>
</organism>
<feature type="domain" description="Glycosyl transferase family 1" evidence="1">
    <location>
        <begin position="177"/>
        <end position="289"/>
    </location>
</feature>
<evidence type="ECO:0000259" key="1">
    <source>
        <dbReference type="Pfam" id="PF00534"/>
    </source>
</evidence>
<dbReference type="PANTHER" id="PTHR12526:SF595">
    <property type="entry name" value="BLL5217 PROTEIN"/>
    <property type="match status" value="1"/>
</dbReference>
<evidence type="ECO:0000259" key="2">
    <source>
        <dbReference type="Pfam" id="PF13439"/>
    </source>
</evidence>
<evidence type="ECO:0000313" key="4">
    <source>
        <dbReference type="Proteomes" id="UP000470213"/>
    </source>
</evidence>
<gene>
    <name evidence="3" type="ORF">GTH32_15420</name>
</gene>
<dbReference type="Pfam" id="PF13439">
    <property type="entry name" value="Glyco_transf_4"/>
    <property type="match status" value="1"/>
</dbReference>
<dbReference type="InterPro" id="IPR001296">
    <property type="entry name" value="Glyco_trans_1"/>
</dbReference>
<proteinExistence type="predicted"/>
<dbReference type="InterPro" id="IPR028098">
    <property type="entry name" value="Glyco_trans_4-like_N"/>
</dbReference>
<dbReference type="Proteomes" id="UP000470213">
    <property type="component" value="Unassembled WGS sequence"/>
</dbReference>
<dbReference type="GO" id="GO:0016757">
    <property type="term" value="F:glycosyltransferase activity"/>
    <property type="evidence" value="ECO:0007669"/>
    <property type="project" value="InterPro"/>
</dbReference>
<evidence type="ECO:0000313" key="3">
    <source>
        <dbReference type="EMBL" id="NDV92563.1"/>
    </source>
</evidence>
<keyword evidence="4" id="KW-1185">Reference proteome</keyword>